<evidence type="ECO:0000313" key="1">
    <source>
        <dbReference type="EMBL" id="GBR49157.1"/>
    </source>
</evidence>
<dbReference type="GO" id="GO:0005524">
    <property type="term" value="F:ATP binding"/>
    <property type="evidence" value="ECO:0007669"/>
    <property type="project" value="UniProtKB-KW"/>
</dbReference>
<accession>A0ABQ0QLA0</accession>
<dbReference type="Proteomes" id="UP001062443">
    <property type="component" value="Unassembled WGS sequence"/>
</dbReference>
<gene>
    <name evidence="1" type="ORF">AA106556_1951</name>
</gene>
<dbReference type="InterPro" id="IPR027417">
    <property type="entry name" value="P-loop_NTPase"/>
</dbReference>
<dbReference type="RefSeq" id="WP_068170571.1">
    <property type="nucleotide sequence ID" value="NZ_BAQB01000097.1"/>
</dbReference>
<name>A0ABQ0QLA0_9PROT</name>
<keyword evidence="2" id="KW-1185">Reference proteome</keyword>
<evidence type="ECO:0000313" key="2">
    <source>
        <dbReference type="Proteomes" id="UP001062443"/>
    </source>
</evidence>
<dbReference type="SUPFAM" id="SSF52540">
    <property type="entry name" value="P-loop containing nucleoside triphosphate hydrolases"/>
    <property type="match status" value="1"/>
</dbReference>
<protein>
    <submittedName>
        <fullName evidence="1">ABC transporter ATP-binding protein</fullName>
    </submittedName>
</protein>
<dbReference type="Gene3D" id="3.40.50.300">
    <property type="entry name" value="P-loop containing nucleotide triphosphate hydrolases"/>
    <property type="match status" value="1"/>
</dbReference>
<dbReference type="EMBL" id="BAQB01000097">
    <property type="protein sequence ID" value="GBR49157.1"/>
    <property type="molecule type" value="Genomic_DNA"/>
</dbReference>
<comment type="caution">
    <text evidence="1">The sequence shown here is derived from an EMBL/GenBank/DDBJ whole genome shotgun (WGS) entry which is preliminary data.</text>
</comment>
<keyword evidence="1" id="KW-0547">Nucleotide-binding</keyword>
<keyword evidence="1" id="KW-0067">ATP-binding</keyword>
<proteinExistence type="predicted"/>
<organism evidence="1 2">
    <name type="scientific">Neokomagataea tanensis NBRC 106556</name>
    <dbReference type="NCBI Taxonomy" id="1223519"/>
    <lineage>
        <taxon>Bacteria</taxon>
        <taxon>Pseudomonadati</taxon>
        <taxon>Pseudomonadota</taxon>
        <taxon>Alphaproteobacteria</taxon>
        <taxon>Acetobacterales</taxon>
        <taxon>Acetobacteraceae</taxon>
        <taxon>Neokomagataea</taxon>
    </lineage>
</organism>
<reference evidence="1" key="1">
    <citation type="submission" date="2013-04" db="EMBL/GenBank/DDBJ databases">
        <title>The genome sequencing project of 58 acetic acid bacteria.</title>
        <authorList>
            <person name="Okamoto-Kainuma A."/>
            <person name="Ishikawa M."/>
            <person name="Umino S."/>
            <person name="Koizumi Y."/>
            <person name="Shiwa Y."/>
            <person name="Yoshikawa H."/>
            <person name="Matsutani M."/>
            <person name="Matsushita K."/>
        </authorList>
    </citation>
    <scope>NUCLEOTIDE SEQUENCE</scope>
    <source>
        <strain evidence="1">NBRC 106556</strain>
    </source>
</reference>
<sequence length="248" mass="27209">MSRNDATQNESTGRAHRTVGLDPVLELQDARPRFEDGGLAAVRYNLRLNPGDLVLVECPDAQQASLFADLCVGLLPLAAGHVRCMGMDWQSLDERRRAALRGRIGRMVVNGGWVDLHGTDLNILWPHMHHTRVPTEVLARRAIELGIHFGLPGLPVSVPSKLSGLDRCRADCVRAFLGEPALLLLENPLDDVPLSLLLAFLSSLTEARDRGAAIVWITRGTFPAGVGRIEATSRWRLHDDGLFLKRGA</sequence>